<dbReference type="InParanoid" id="A0A068UUR1"/>
<dbReference type="AlphaFoldDB" id="A0A068UUR1"/>
<sequence>MILNRRDVCSDLLAPPGRGVNEIHRQSLQPYYYRRRKMLLWSKRGCINSALVTTTAPQLN</sequence>
<evidence type="ECO:0000313" key="2">
    <source>
        <dbReference type="Proteomes" id="UP000295252"/>
    </source>
</evidence>
<protein>
    <submittedName>
        <fullName evidence="1">Uncharacterized protein</fullName>
    </submittedName>
</protein>
<proteinExistence type="predicted"/>
<organism evidence="1 2">
    <name type="scientific">Coffea canephora</name>
    <name type="common">Robusta coffee</name>
    <dbReference type="NCBI Taxonomy" id="49390"/>
    <lineage>
        <taxon>Eukaryota</taxon>
        <taxon>Viridiplantae</taxon>
        <taxon>Streptophyta</taxon>
        <taxon>Embryophyta</taxon>
        <taxon>Tracheophyta</taxon>
        <taxon>Spermatophyta</taxon>
        <taxon>Magnoliopsida</taxon>
        <taxon>eudicotyledons</taxon>
        <taxon>Gunneridae</taxon>
        <taxon>Pentapetalae</taxon>
        <taxon>asterids</taxon>
        <taxon>lamiids</taxon>
        <taxon>Gentianales</taxon>
        <taxon>Rubiaceae</taxon>
        <taxon>Ixoroideae</taxon>
        <taxon>Gardenieae complex</taxon>
        <taxon>Bertiereae - Coffeeae clade</taxon>
        <taxon>Coffeeae</taxon>
        <taxon>Coffea</taxon>
    </lineage>
</organism>
<keyword evidence="2" id="KW-1185">Reference proteome</keyword>
<evidence type="ECO:0000313" key="1">
    <source>
        <dbReference type="EMBL" id="CDP12255.1"/>
    </source>
</evidence>
<dbReference type="Proteomes" id="UP000295252">
    <property type="component" value="Chromosome X"/>
</dbReference>
<reference evidence="2" key="1">
    <citation type="journal article" date="2014" name="Science">
        <title>The coffee genome provides insight into the convergent evolution of caffeine biosynthesis.</title>
        <authorList>
            <person name="Denoeud F."/>
            <person name="Carretero-Paulet L."/>
            <person name="Dereeper A."/>
            <person name="Droc G."/>
            <person name="Guyot R."/>
            <person name="Pietrella M."/>
            <person name="Zheng C."/>
            <person name="Alberti A."/>
            <person name="Anthony F."/>
            <person name="Aprea G."/>
            <person name="Aury J.M."/>
            <person name="Bento P."/>
            <person name="Bernard M."/>
            <person name="Bocs S."/>
            <person name="Campa C."/>
            <person name="Cenci A."/>
            <person name="Combes M.C."/>
            <person name="Crouzillat D."/>
            <person name="Da Silva C."/>
            <person name="Daddiego L."/>
            <person name="De Bellis F."/>
            <person name="Dussert S."/>
            <person name="Garsmeur O."/>
            <person name="Gayraud T."/>
            <person name="Guignon V."/>
            <person name="Jahn K."/>
            <person name="Jamilloux V."/>
            <person name="Joet T."/>
            <person name="Labadie K."/>
            <person name="Lan T."/>
            <person name="Leclercq J."/>
            <person name="Lepelley M."/>
            <person name="Leroy T."/>
            <person name="Li L.T."/>
            <person name="Librado P."/>
            <person name="Lopez L."/>
            <person name="Munoz A."/>
            <person name="Noel B."/>
            <person name="Pallavicini A."/>
            <person name="Perrotta G."/>
            <person name="Poncet V."/>
            <person name="Pot D."/>
            <person name="Priyono X."/>
            <person name="Rigoreau M."/>
            <person name="Rouard M."/>
            <person name="Rozas J."/>
            <person name="Tranchant-Dubreuil C."/>
            <person name="VanBuren R."/>
            <person name="Zhang Q."/>
            <person name="Andrade A.C."/>
            <person name="Argout X."/>
            <person name="Bertrand B."/>
            <person name="de Kochko A."/>
            <person name="Graziosi G."/>
            <person name="Henry R.J."/>
            <person name="Jayarama X."/>
            <person name="Ming R."/>
            <person name="Nagai C."/>
            <person name="Rounsley S."/>
            <person name="Sankoff D."/>
            <person name="Giuliano G."/>
            <person name="Albert V.A."/>
            <person name="Wincker P."/>
            <person name="Lashermes P."/>
        </authorList>
    </citation>
    <scope>NUCLEOTIDE SEQUENCE [LARGE SCALE GENOMIC DNA]</scope>
    <source>
        <strain evidence="2">cv. DH200-94</strain>
    </source>
</reference>
<name>A0A068UUR1_COFCA</name>
<dbReference type="Gramene" id="CDP12255">
    <property type="protein sequence ID" value="CDP12255"/>
    <property type="gene ID" value="GSCOC_T00035685001"/>
</dbReference>
<dbReference type="EMBL" id="HG739146">
    <property type="protein sequence ID" value="CDP12255.1"/>
    <property type="molecule type" value="Genomic_DNA"/>
</dbReference>
<gene>
    <name evidence="1" type="ORF">GSCOC_T00035685001</name>
</gene>
<accession>A0A068UUR1</accession>